<evidence type="ECO:0000313" key="5">
    <source>
        <dbReference type="Proteomes" id="UP001629230"/>
    </source>
</evidence>
<accession>A0ABW9B7H2</accession>
<dbReference type="InterPro" id="IPR019734">
    <property type="entry name" value="TPR_rpt"/>
</dbReference>
<evidence type="ECO:0000259" key="3">
    <source>
        <dbReference type="Pfam" id="PF12770"/>
    </source>
</evidence>
<keyword evidence="1" id="KW-0175">Coiled coil</keyword>
<evidence type="ECO:0000256" key="2">
    <source>
        <dbReference type="SAM" id="MobiDB-lite"/>
    </source>
</evidence>
<dbReference type="InterPro" id="IPR011990">
    <property type="entry name" value="TPR-like_helical_dom_sf"/>
</dbReference>
<name>A0ABW9B7H2_9BURK</name>
<dbReference type="Gene3D" id="1.25.40.10">
    <property type="entry name" value="Tetratricopeptide repeat domain"/>
    <property type="match status" value="2"/>
</dbReference>
<proteinExistence type="predicted"/>
<feature type="domain" description="CHAT" evidence="3">
    <location>
        <begin position="707"/>
        <end position="1069"/>
    </location>
</feature>
<dbReference type="Proteomes" id="UP001629230">
    <property type="component" value="Unassembled WGS sequence"/>
</dbReference>
<protein>
    <submittedName>
        <fullName evidence="4">CHAT domain-containing protein</fullName>
    </submittedName>
</protein>
<comment type="caution">
    <text evidence="4">The sequence shown here is derived from an EMBL/GenBank/DDBJ whole genome shotgun (WGS) entry which is preliminary data.</text>
</comment>
<evidence type="ECO:0000256" key="1">
    <source>
        <dbReference type="SAM" id="Coils"/>
    </source>
</evidence>
<dbReference type="EMBL" id="JAQQEZ010000088">
    <property type="protein sequence ID" value="MFM0008228.1"/>
    <property type="molecule type" value="Genomic_DNA"/>
</dbReference>
<gene>
    <name evidence="4" type="ORF">PQR57_45910</name>
</gene>
<dbReference type="PANTHER" id="PTHR10098">
    <property type="entry name" value="RAPSYN-RELATED"/>
    <property type="match status" value="1"/>
</dbReference>
<sequence length="1071" mass="116634">MKPFELSWIFKHCVFCGGSTDFAFPQTIPIRSRILKCLLAAATFAVSMSASTVIRAQGSADAEFAIDALVPVTSELEARAHATPPTGATAAQLCDFFQKRGIAKYALGHYSGAIADLNQAYGAATGQVQTDECEQWRIRSDLSAAYRASGNLAAEIEYLERAIAELDSKSVGRLLLLNSKLASSYLQLGRLDDSKRALADAQATLPDLKRMKSWLRRQNDLMATLHEMEARIAMAEGRYREAEALSRQSLDEQQAFLREQRKLHAPDSAQVRAAAEHTAQRERQLASALASTGKLGEAALFARVGLTDTLAQSGANTLEASNALSLLGQIRLRQENVDQASALFDRATKSLQAAQIEPYSRALGRLRAWTGLTFSLQGRWSDAVDVFKLRDIDLRLNPEQFSMIGSGNIDWALALIRTGRSEAAERLLKNMLQARERRGYSTHLSLAYLHGYLGIALVDQGKNDAALAQFAIAMPVLIKPSLDAENPDSDGGFVRQFRLRAIYEAYLDALSRVREDGLTLENIDAANEAFAVADAARNSSVQRAVTSSAARANLPDDRLAKLARDEQDAEHRAQSLDRLLERLSNTASAEEKNRNMVTLERQVAEANTSSAAIRAELIRSFPAYSNLIDPVPTKATDVQRALRLGEVVVSIYVGERRSYVWTITQELVLFRTIVLGREEVVRLVRAIRHSVDLRDGRLKRFDSADALRLYTLLLAPDEHSWATARVLSVVPSGALGQLPLGLLLTEPVSAVPVDTRPNYEQMPWLLRKVAIAQYPSANALVTLRTTTAYVSQRLPFVGFGNPVFVAEVHDAEGQTRSLNQAVTVSPTSLDDEEPIGPLAVRRLAAPVVQSDTDPSTRTNSPDDPGLLSSIYSRLPPLPDTADELNEIAAIAGALPERDVFLGPRATVGNVKRSDLSRYRVVAFATHGVAPGDIVGLDEPALVLSNPVLVNESGSGLLGLDDILALKLNADWVVLSACNTASGDGIGSEAVSGLGRAFMFAGSRSLLVSNWAVETVSARLLTTGVFRQQREHQQLTRAEALRAAAMDVMRSPGGRYRHPAFWAAFSLIGDES</sequence>
<dbReference type="SMART" id="SM00028">
    <property type="entry name" value="TPR"/>
    <property type="match status" value="6"/>
</dbReference>
<feature type="compositionally biased region" description="Polar residues" evidence="2">
    <location>
        <begin position="849"/>
        <end position="861"/>
    </location>
</feature>
<feature type="region of interest" description="Disordered" evidence="2">
    <location>
        <begin position="847"/>
        <end position="866"/>
    </location>
</feature>
<evidence type="ECO:0000313" key="4">
    <source>
        <dbReference type="EMBL" id="MFM0008228.1"/>
    </source>
</evidence>
<organism evidence="4 5">
    <name type="scientific">Paraburkholderia dipogonis</name>
    <dbReference type="NCBI Taxonomy" id="1211383"/>
    <lineage>
        <taxon>Bacteria</taxon>
        <taxon>Pseudomonadati</taxon>
        <taxon>Pseudomonadota</taxon>
        <taxon>Betaproteobacteria</taxon>
        <taxon>Burkholderiales</taxon>
        <taxon>Burkholderiaceae</taxon>
        <taxon>Paraburkholderia</taxon>
    </lineage>
</organism>
<dbReference type="RefSeq" id="WP_408183186.1">
    <property type="nucleotide sequence ID" value="NZ_JAQQEZ010000088.1"/>
</dbReference>
<reference evidence="4 5" key="1">
    <citation type="journal article" date="2024" name="Chem. Sci.">
        <title>Discovery of megapolipeptins by genome mining of a Burkholderiales bacteria collection.</title>
        <authorList>
            <person name="Paulo B.S."/>
            <person name="Recchia M.J.J."/>
            <person name="Lee S."/>
            <person name="Fergusson C.H."/>
            <person name="Romanowski S.B."/>
            <person name="Hernandez A."/>
            <person name="Krull N."/>
            <person name="Liu D.Y."/>
            <person name="Cavanagh H."/>
            <person name="Bos A."/>
            <person name="Gray C.A."/>
            <person name="Murphy B.T."/>
            <person name="Linington R.G."/>
            <person name="Eustaquio A.S."/>
        </authorList>
    </citation>
    <scope>NUCLEOTIDE SEQUENCE [LARGE SCALE GENOMIC DNA]</scope>
    <source>
        <strain evidence="4 5">RL17-350-BIC-A</strain>
    </source>
</reference>
<dbReference type="Pfam" id="PF12770">
    <property type="entry name" value="CHAT"/>
    <property type="match status" value="1"/>
</dbReference>
<dbReference type="SUPFAM" id="SSF48452">
    <property type="entry name" value="TPR-like"/>
    <property type="match status" value="2"/>
</dbReference>
<feature type="coiled-coil region" evidence="1">
    <location>
        <begin position="559"/>
        <end position="609"/>
    </location>
</feature>
<dbReference type="InterPro" id="IPR024983">
    <property type="entry name" value="CHAT_dom"/>
</dbReference>
<keyword evidence="5" id="KW-1185">Reference proteome</keyword>
<feature type="coiled-coil region" evidence="1">
    <location>
        <begin position="191"/>
        <end position="245"/>
    </location>
</feature>